<dbReference type="RefSeq" id="WP_084665477.1">
    <property type="nucleotide sequence ID" value="NZ_LT838272.1"/>
</dbReference>
<dbReference type="InterPro" id="IPR005175">
    <property type="entry name" value="PPC_dom"/>
</dbReference>
<accession>A0A1W1VW31</accession>
<dbReference type="SUPFAM" id="SSF117856">
    <property type="entry name" value="AF0104/ALDC/Ptd012-like"/>
    <property type="match status" value="1"/>
</dbReference>
<evidence type="ECO:0000313" key="3">
    <source>
        <dbReference type="Proteomes" id="UP000192569"/>
    </source>
</evidence>
<dbReference type="AlphaFoldDB" id="A0A1W1VW31"/>
<dbReference type="Proteomes" id="UP000192569">
    <property type="component" value="Chromosome I"/>
</dbReference>
<keyword evidence="3" id="KW-1185">Reference proteome</keyword>
<reference evidence="2 3" key="1">
    <citation type="submission" date="2017-04" db="EMBL/GenBank/DDBJ databases">
        <authorList>
            <person name="Afonso C.L."/>
            <person name="Miller P.J."/>
            <person name="Scott M.A."/>
            <person name="Spackman E."/>
            <person name="Goraichik I."/>
            <person name="Dimitrov K.M."/>
            <person name="Suarez D.L."/>
            <person name="Swayne D.E."/>
        </authorList>
    </citation>
    <scope>NUCLEOTIDE SEQUENCE [LARGE SCALE GENOMIC DNA]</scope>
    <source>
        <strain evidence="2 3">ToBE</strain>
    </source>
</reference>
<dbReference type="EMBL" id="LT838272">
    <property type="protein sequence ID" value="SMB97587.1"/>
    <property type="molecule type" value="Genomic_DNA"/>
</dbReference>
<gene>
    <name evidence="2" type="ORF">SAMN00808754_1886</name>
</gene>
<dbReference type="CDD" id="cd11378">
    <property type="entry name" value="DUF296"/>
    <property type="match status" value="1"/>
</dbReference>
<proteinExistence type="predicted"/>
<evidence type="ECO:0000313" key="2">
    <source>
        <dbReference type="EMBL" id="SMB97587.1"/>
    </source>
</evidence>
<sequence>MENLYVKKWEAKPGRVLAFRLAYGCDLLKALQAMVEENDIRFGWLHFLGGVQKARVAYYLQDRKEFVTLSLEEPMEILSGSGNISLRDGKPFVHAHVTFMDKEGKAWGGHLVEGTVVFAGEVFIQELLLPAPPERVYDEVTGLSLWV</sequence>
<dbReference type="PIRSF" id="PIRSF016702">
    <property type="entry name" value="DNA_bp_PD1"/>
    <property type="match status" value="1"/>
</dbReference>
<dbReference type="Pfam" id="PF03479">
    <property type="entry name" value="PCC"/>
    <property type="match status" value="1"/>
</dbReference>
<dbReference type="InterPro" id="IPR025707">
    <property type="entry name" value="DNA_bp_PD1"/>
</dbReference>
<dbReference type="Gene3D" id="3.30.1330.80">
    <property type="entry name" value="Hypothetical protein, similar to alpha- acetolactate decarboxylase, domain 2"/>
    <property type="match status" value="1"/>
</dbReference>
<dbReference type="OrthoDB" id="9791702at2"/>
<dbReference type="STRING" id="698762.SAMN00808754_1886"/>
<dbReference type="PROSITE" id="PS51742">
    <property type="entry name" value="PPC"/>
    <property type="match status" value="1"/>
</dbReference>
<dbReference type="PANTHER" id="PTHR34988">
    <property type="entry name" value="PROTEIN, PUTATIVE-RELATED"/>
    <property type="match status" value="1"/>
</dbReference>
<name>A0A1W1VW31_9FIRM</name>
<dbReference type="PANTHER" id="PTHR34988:SF1">
    <property type="entry name" value="DNA-BINDING PROTEIN"/>
    <property type="match status" value="1"/>
</dbReference>
<organism evidence="2 3">
    <name type="scientific">Thermanaeromonas toyohensis ToBE</name>
    <dbReference type="NCBI Taxonomy" id="698762"/>
    <lineage>
        <taxon>Bacteria</taxon>
        <taxon>Bacillati</taxon>
        <taxon>Bacillota</taxon>
        <taxon>Clostridia</taxon>
        <taxon>Neomoorellales</taxon>
        <taxon>Neomoorellaceae</taxon>
        <taxon>Thermanaeromonas</taxon>
    </lineage>
</organism>
<evidence type="ECO:0000259" key="1">
    <source>
        <dbReference type="PROSITE" id="PS51742"/>
    </source>
</evidence>
<feature type="domain" description="PPC" evidence="1">
    <location>
        <begin position="11"/>
        <end position="147"/>
    </location>
</feature>
<protein>
    <recommendedName>
        <fullName evidence="1">PPC domain-containing protein</fullName>
    </recommendedName>
</protein>